<dbReference type="EMBL" id="LMVM01000039">
    <property type="protein sequence ID" value="PAV03256.1"/>
    <property type="molecule type" value="Genomic_DNA"/>
</dbReference>
<dbReference type="SUPFAM" id="SSF53807">
    <property type="entry name" value="Helical backbone' metal receptor"/>
    <property type="match status" value="1"/>
</dbReference>
<dbReference type="AlphaFoldDB" id="A0A2A2H1T9"/>
<protein>
    <submittedName>
        <fullName evidence="3">Iron ABC transporter substrate-binding protein</fullName>
    </submittedName>
</protein>
<evidence type="ECO:0000256" key="1">
    <source>
        <dbReference type="SAM" id="Phobius"/>
    </source>
</evidence>
<feature type="domain" description="Fe/B12 periplasmic-binding" evidence="2">
    <location>
        <begin position="53"/>
        <end position="318"/>
    </location>
</feature>
<dbReference type="InterPro" id="IPR002491">
    <property type="entry name" value="ABC_transptr_periplasmic_BD"/>
</dbReference>
<reference evidence="3 4" key="1">
    <citation type="journal article" date="2017" name="BMC Genomics">
        <title>Genomic analysis of methanogenic archaea reveals a shift towards energy conservation.</title>
        <authorList>
            <person name="Gilmore S.P."/>
            <person name="Henske J.K."/>
            <person name="Sexton J.A."/>
            <person name="Solomon K.V."/>
            <person name="Seppala S."/>
            <person name="Yoo J.I."/>
            <person name="Huyett L.M."/>
            <person name="Pressman A."/>
            <person name="Cogan J.Z."/>
            <person name="Kivenson V."/>
            <person name="Peng X."/>
            <person name="Tan Y."/>
            <person name="Valentine D.L."/>
            <person name="O'Malley M.A."/>
        </authorList>
    </citation>
    <scope>NUCLEOTIDE SEQUENCE [LARGE SCALE GENOMIC DNA]</scope>
    <source>
        <strain evidence="3 4">M.o.H.</strain>
    </source>
</reference>
<accession>A0A2A2H1T9</accession>
<dbReference type="InterPro" id="IPR050902">
    <property type="entry name" value="ABC_Transporter_SBP"/>
</dbReference>
<gene>
    <name evidence="3" type="ORF">ASJ80_04445</name>
</gene>
<keyword evidence="1" id="KW-0472">Membrane</keyword>
<evidence type="ECO:0000259" key="2">
    <source>
        <dbReference type="PROSITE" id="PS50983"/>
    </source>
</evidence>
<dbReference type="PROSITE" id="PS50983">
    <property type="entry name" value="FE_B12_PBP"/>
    <property type="match status" value="1"/>
</dbReference>
<name>A0A2A2H1T9_METBR</name>
<evidence type="ECO:0000313" key="4">
    <source>
        <dbReference type="Proteomes" id="UP000217784"/>
    </source>
</evidence>
<dbReference type="PANTHER" id="PTHR30535:SF34">
    <property type="entry name" value="MOLYBDATE-BINDING PROTEIN MOLA"/>
    <property type="match status" value="1"/>
</dbReference>
<dbReference type="PANTHER" id="PTHR30535">
    <property type="entry name" value="VITAMIN B12-BINDING PROTEIN"/>
    <property type="match status" value="1"/>
</dbReference>
<evidence type="ECO:0000313" key="3">
    <source>
        <dbReference type="EMBL" id="PAV03256.1"/>
    </source>
</evidence>
<dbReference type="Gene3D" id="3.40.50.1980">
    <property type="entry name" value="Nitrogenase molybdenum iron protein domain"/>
    <property type="match status" value="2"/>
</dbReference>
<keyword evidence="1" id="KW-1133">Transmembrane helix</keyword>
<feature type="transmembrane region" description="Helical" evidence="1">
    <location>
        <begin position="7"/>
        <end position="27"/>
    </location>
</feature>
<sequence length="357" mass="39023">MNKIQKIIIIAAIAIIAIISIIVYANYQSSSFNSGQITDMAGRSVNVPTDINKTYSTAGSVTILLYMLAPDTMIGWNSLNGTQNYMPAKYKELPVLGGGQGQGQGNANYETVISKNPDVIFAGHSGDNDTINKLQQKFGSIPVVDVEGDNNLSNIASAIKFMGYVLGKQNQSTELINFYNDVLNQVNGTVSTIPDSQKKKVYYARSADGLTTFAPDSPQTQLINICGGKNVVESPVSSGGMAVSMELVLQWNPDVIITSSSEFYKNVYSDKSWQSVNAVKNKQVYLTPQDPFNWFESPPGANTIIGIPWTAKVLYPDKFTNLDMNNLTKEFYSKFYHYNLTDSQVSSILSSSGLNKS</sequence>
<keyword evidence="1" id="KW-0812">Transmembrane</keyword>
<dbReference type="RefSeq" id="WP_069585816.1">
    <property type="nucleotide sequence ID" value="NZ_LMVM01000039.1"/>
</dbReference>
<dbReference type="Pfam" id="PF01497">
    <property type="entry name" value="Peripla_BP_2"/>
    <property type="match status" value="1"/>
</dbReference>
<keyword evidence="4" id="KW-1185">Reference proteome</keyword>
<comment type="caution">
    <text evidence="3">The sequence shown here is derived from an EMBL/GenBank/DDBJ whole genome shotgun (WGS) entry which is preliminary data.</text>
</comment>
<dbReference type="Proteomes" id="UP000217784">
    <property type="component" value="Unassembled WGS sequence"/>
</dbReference>
<dbReference type="OrthoDB" id="24039at2157"/>
<proteinExistence type="predicted"/>
<dbReference type="Gene3D" id="1.20.58.2180">
    <property type="match status" value="1"/>
</dbReference>
<organism evidence="3 4">
    <name type="scientific">Methanobacterium bryantii</name>
    <dbReference type="NCBI Taxonomy" id="2161"/>
    <lineage>
        <taxon>Archaea</taxon>
        <taxon>Methanobacteriati</taxon>
        <taxon>Methanobacteriota</taxon>
        <taxon>Methanomada group</taxon>
        <taxon>Methanobacteria</taxon>
        <taxon>Methanobacteriales</taxon>
        <taxon>Methanobacteriaceae</taxon>
        <taxon>Methanobacterium</taxon>
    </lineage>
</organism>